<organism evidence="2">
    <name type="scientific">Mucor ambiguus</name>
    <dbReference type="NCBI Taxonomy" id="91626"/>
    <lineage>
        <taxon>Eukaryota</taxon>
        <taxon>Fungi</taxon>
        <taxon>Fungi incertae sedis</taxon>
        <taxon>Mucoromycota</taxon>
        <taxon>Mucoromycotina</taxon>
        <taxon>Mucoromycetes</taxon>
        <taxon>Mucorales</taxon>
        <taxon>Mucorineae</taxon>
        <taxon>Mucoraceae</taxon>
        <taxon>Mucor</taxon>
    </lineage>
</organism>
<keyword evidence="3" id="KW-1185">Reference proteome</keyword>
<dbReference type="Proteomes" id="UP000053815">
    <property type="component" value="Unassembled WGS sequence"/>
</dbReference>
<reference evidence="2" key="1">
    <citation type="submission" date="2014-09" db="EMBL/GenBank/DDBJ databases">
        <title>Draft genome sequence of an oleaginous Mucoromycotina fungus Mucor ambiguus NBRC6742.</title>
        <authorList>
            <person name="Takeda I."/>
            <person name="Yamane N."/>
            <person name="Morita T."/>
            <person name="Tamano K."/>
            <person name="Machida M."/>
            <person name="Baker S."/>
            <person name="Koike H."/>
        </authorList>
    </citation>
    <scope>NUCLEOTIDE SEQUENCE</scope>
    <source>
        <strain evidence="2">NBRC 6742</strain>
    </source>
</reference>
<sequence length="206" mass="23373">MDSRRFLFVLLCSIHGKDRRAVQVYDFDCGSIRLVNAALGLKDAMFDFFFDLNKVEQICQSYGLRFGQHFVFCPGLKVVRITGAFIKHPVLCSCDGSLNKRKGPSMPPQDFHSVHEAERREILLKAELTATDPERDKLSKRTGSKTVSETSGKTGGKTDGKGEQMPNEELYWLIEGEKEKRDKTNVAIGKLSAIRRELYLVHKYLL</sequence>
<dbReference type="AlphaFoldDB" id="A0A0C9LS48"/>
<dbReference type="OrthoDB" id="2284558at2759"/>
<evidence type="ECO:0000313" key="2">
    <source>
        <dbReference type="EMBL" id="GAN02545.1"/>
    </source>
</evidence>
<name>A0A0C9LS48_9FUNG</name>
<protein>
    <submittedName>
        <fullName evidence="2">Uncharacterized protein</fullName>
    </submittedName>
</protein>
<evidence type="ECO:0000256" key="1">
    <source>
        <dbReference type="SAM" id="MobiDB-lite"/>
    </source>
</evidence>
<accession>A0A0C9LS48</accession>
<dbReference type="EMBL" id="DF836313">
    <property type="protein sequence ID" value="GAN02545.1"/>
    <property type="molecule type" value="Genomic_DNA"/>
</dbReference>
<feature type="region of interest" description="Disordered" evidence="1">
    <location>
        <begin position="134"/>
        <end position="166"/>
    </location>
</feature>
<proteinExistence type="predicted"/>
<gene>
    <name evidence="2" type="ORF">MAM1_0024c01989</name>
</gene>
<evidence type="ECO:0000313" key="3">
    <source>
        <dbReference type="Proteomes" id="UP000053815"/>
    </source>
</evidence>